<proteinExistence type="predicted"/>
<gene>
    <name evidence="1" type="ORF">PFISCL1PPCAC_4389</name>
</gene>
<protein>
    <submittedName>
        <fullName evidence="1">Uncharacterized protein</fullName>
    </submittedName>
</protein>
<dbReference type="AlphaFoldDB" id="A0AAV5V491"/>
<name>A0AAV5V491_9BILA</name>
<reference evidence="1" key="1">
    <citation type="submission" date="2023-10" db="EMBL/GenBank/DDBJ databases">
        <title>Genome assembly of Pristionchus species.</title>
        <authorList>
            <person name="Yoshida K."/>
            <person name="Sommer R.J."/>
        </authorList>
    </citation>
    <scope>NUCLEOTIDE SEQUENCE</scope>
    <source>
        <strain evidence="1">RS5133</strain>
    </source>
</reference>
<evidence type="ECO:0000313" key="1">
    <source>
        <dbReference type="EMBL" id="GMT13092.1"/>
    </source>
</evidence>
<comment type="caution">
    <text evidence="1">The sequence shown here is derived from an EMBL/GenBank/DDBJ whole genome shotgun (WGS) entry which is preliminary data.</text>
</comment>
<accession>A0AAV5V491</accession>
<dbReference type="Proteomes" id="UP001432322">
    <property type="component" value="Unassembled WGS sequence"/>
</dbReference>
<dbReference type="EMBL" id="BTSY01000002">
    <property type="protein sequence ID" value="GMT13092.1"/>
    <property type="molecule type" value="Genomic_DNA"/>
</dbReference>
<evidence type="ECO:0000313" key="2">
    <source>
        <dbReference type="Proteomes" id="UP001432322"/>
    </source>
</evidence>
<keyword evidence="2" id="KW-1185">Reference proteome</keyword>
<sequence length="81" mass="8907">MDALDCALKAQPFYSDVLLSFKGDAMEVSRNGESTIAKFAYAFSILLSELRGSIIGSTETTRTTKWSINYWKNCDPCGPAC</sequence>
<organism evidence="1 2">
    <name type="scientific">Pristionchus fissidentatus</name>
    <dbReference type="NCBI Taxonomy" id="1538716"/>
    <lineage>
        <taxon>Eukaryota</taxon>
        <taxon>Metazoa</taxon>
        <taxon>Ecdysozoa</taxon>
        <taxon>Nematoda</taxon>
        <taxon>Chromadorea</taxon>
        <taxon>Rhabditida</taxon>
        <taxon>Rhabditina</taxon>
        <taxon>Diplogasteromorpha</taxon>
        <taxon>Diplogasteroidea</taxon>
        <taxon>Neodiplogasteridae</taxon>
        <taxon>Pristionchus</taxon>
    </lineage>
</organism>